<dbReference type="AlphaFoldDB" id="A0ABD2XI09"/>
<dbReference type="InterPro" id="IPR013103">
    <property type="entry name" value="RVT_2"/>
</dbReference>
<keyword evidence="7" id="KW-0695">RNA-directed DNA polymerase</keyword>
<dbReference type="EMBL" id="JBJJXI010000022">
    <property type="protein sequence ID" value="KAL3404977.1"/>
    <property type="molecule type" value="Genomic_DNA"/>
</dbReference>
<evidence type="ECO:0000256" key="5">
    <source>
        <dbReference type="ARBA" id="ARBA00022842"/>
    </source>
</evidence>
<keyword evidence="2" id="KW-0479">Metal-binding</keyword>
<accession>A0ABD2XI09</accession>
<keyword evidence="8" id="KW-0548">Nucleotidyltransferase</keyword>
<organism evidence="12 13">
    <name type="scientific">Trichogramma kaykai</name>
    <dbReference type="NCBI Taxonomy" id="54128"/>
    <lineage>
        <taxon>Eukaryota</taxon>
        <taxon>Metazoa</taxon>
        <taxon>Ecdysozoa</taxon>
        <taxon>Arthropoda</taxon>
        <taxon>Hexapoda</taxon>
        <taxon>Insecta</taxon>
        <taxon>Pterygota</taxon>
        <taxon>Neoptera</taxon>
        <taxon>Endopterygota</taxon>
        <taxon>Hymenoptera</taxon>
        <taxon>Apocrita</taxon>
        <taxon>Proctotrupomorpha</taxon>
        <taxon>Chalcidoidea</taxon>
        <taxon>Trichogrammatidae</taxon>
        <taxon>Trichogramma</taxon>
    </lineage>
</organism>
<dbReference type="GO" id="GO:0004519">
    <property type="term" value="F:endonuclease activity"/>
    <property type="evidence" value="ECO:0007669"/>
    <property type="project" value="UniProtKB-KW"/>
</dbReference>
<name>A0ABD2XI09_9HYME</name>
<evidence type="ECO:0000256" key="9">
    <source>
        <dbReference type="ARBA" id="ARBA00023172"/>
    </source>
</evidence>
<keyword evidence="13" id="KW-1185">Reference proteome</keyword>
<keyword evidence="4" id="KW-0378">Hydrolase</keyword>
<keyword evidence="8" id="KW-0239">DNA-directed DNA polymerase</keyword>
<dbReference type="GO" id="GO:0046872">
    <property type="term" value="F:metal ion binding"/>
    <property type="evidence" value="ECO:0007669"/>
    <property type="project" value="UniProtKB-KW"/>
</dbReference>
<dbReference type="InterPro" id="IPR036397">
    <property type="entry name" value="RNaseH_sf"/>
</dbReference>
<evidence type="ECO:0000256" key="3">
    <source>
        <dbReference type="ARBA" id="ARBA00022759"/>
    </source>
</evidence>
<evidence type="ECO:0000313" key="13">
    <source>
        <dbReference type="Proteomes" id="UP001627154"/>
    </source>
</evidence>
<dbReference type="Gene3D" id="3.30.420.10">
    <property type="entry name" value="Ribonuclease H-like superfamily/Ribonuclease H"/>
    <property type="match status" value="1"/>
</dbReference>
<evidence type="ECO:0000256" key="6">
    <source>
        <dbReference type="ARBA" id="ARBA00022908"/>
    </source>
</evidence>
<evidence type="ECO:0000256" key="4">
    <source>
        <dbReference type="ARBA" id="ARBA00022801"/>
    </source>
</evidence>
<gene>
    <name evidence="12" type="ORF">TKK_002618</name>
</gene>
<dbReference type="InterPro" id="IPR043502">
    <property type="entry name" value="DNA/RNA_pol_sf"/>
</dbReference>
<dbReference type="GO" id="GO:0042575">
    <property type="term" value="C:DNA polymerase complex"/>
    <property type="evidence" value="ECO:0007669"/>
    <property type="project" value="UniProtKB-ARBA"/>
</dbReference>
<dbReference type="Pfam" id="PF07727">
    <property type="entry name" value="RVT_2"/>
    <property type="match status" value="1"/>
</dbReference>
<protein>
    <recommendedName>
        <fullName evidence="11">Integrase catalytic domain-containing protein</fullName>
    </recommendedName>
</protein>
<evidence type="ECO:0000256" key="2">
    <source>
        <dbReference type="ARBA" id="ARBA00022723"/>
    </source>
</evidence>
<keyword evidence="1" id="KW-0540">Nuclease</keyword>
<keyword evidence="3" id="KW-0255">Endonuclease</keyword>
<dbReference type="SUPFAM" id="SSF53098">
    <property type="entry name" value="Ribonuclease H-like"/>
    <property type="match status" value="1"/>
</dbReference>
<proteinExistence type="predicted"/>
<evidence type="ECO:0000256" key="1">
    <source>
        <dbReference type="ARBA" id="ARBA00022722"/>
    </source>
</evidence>
<dbReference type="Pfam" id="PF25597">
    <property type="entry name" value="SH3_retrovirus"/>
    <property type="match status" value="1"/>
</dbReference>
<keyword evidence="10" id="KW-0511">Multifunctional enzyme</keyword>
<evidence type="ECO:0000313" key="12">
    <source>
        <dbReference type="EMBL" id="KAL3404977.1"/>
    </source>
</evidence>
<keyword evidence="9" id="KW-0233">DNA recombination</keyword>
<dbReference type="GO" id="GO:0016787">
    <property type="term" value="F:hydrolase activity"/>
    <property type="evidence" value="ECO:0007669"/>
    <property type="project" value="UniProtKB-KW"/>
</dbReference>
<dbReference type="CDD" id="cd09272">
    <property type="entry name" value="RNase_HI_RT_Ty1"/>
    <property type="match status" value="1"/>
</dbReference>
<dbReference type="InterPro" id="IPR039537">
    <property type="entry name" value="Retrotran_Ty1/copia-like"/>
</dbReference>
<keyword evidence="5" id="KW-0460">Magnesium</keyword>
<dbReference type="PROSITE" id="PS50994">
    <property type="entry name" value="INTEGRASE"/>
    <property type="match status" value="1"/>
</dbReference>
<dbReference type="GO" id="GO:0003887">
    <property type="term" value="F:DNA-directed DNA polymerase activity"/>
    <property type="evidence" value="ECO:0007669"/>
    <property type="project" value="UniProtKB-KW"/>
</dbReference>
<keyword evidence="8" id="KW-0808">Transferase</keyword>
<dbReference type="Pfam" id="PF00665">
    <property type="entry name" value="rve"/>
    <property type="match status" value="1"/>
</dbReference>
<evidence type="ECO:0000259" key="11">
    <source>
        <dbReference type="PROSITE" id="PS50994"/>
    </source>
</evidence>
<dbReference type="GO" id="GO:0015074">
    <property type="term" value="P:DNA integration"/>
    <property type="evidence" value="ECO:0007669"/>
    <property type="project" value="UniProtKB-KW"/>
</dbReference>
<evidence type="ECO:0000256" key="8">
    <source>
        <dbReference type="ARBA" id="ARBA00022932"/>
    </source>
</evidence>
<dbReference type="PANTHER" id="PTHR42648">
    <property type="entry name" value="TRANSPOSASE, PUTATIVE-RELATED"/>
    <property type="match status" value="1"/>
</dbReference>
<dbReference type="Proteomes" id="UP001627154">
    <property type="component" value="Unassembled WGS sequence"/>
</dbReference>
<dbReference type="InterPro" id="IPR001584">
    <property type="entry name" value="Integrase_cat-core"/>
</dbReference>
<dbReference type="InterPro" id="IPR012337">
    <property type="entry name" value="RNaseH-like_sf"/>
</dbReference>
<keyword evidence="6" id="KW-0229">DNA integration</keyword>
<feature type="domain" description="Integrase catalytic" evidence="11">
    <location>
        <begin position="1"/>
        <end position="151"/>
    </location>
</feature>
<evidence type="ECO:0000256" key="7">
    <source>
        <dbReference type="ARBA" id="ARBA00022918"/>
    </source>
</evidence>
<dbReference type="PANTHER" id="PTHR42648:SF11">
    <property type="entry name" value="TRANSPOSON TY4-P GAG-POL POLYPROTEIN"/>
    <property type="match status" value="1"/>
</dbReference>
<dbReference type="InterPro" id="IPR057670">
    <property type="entry name" value="SH3_retrovirus"/>
</dbReference>
<dbReference type="GO" id="GO:0006310">
    <property type="term" value="P:DNA recombination"/>
    <property type="evidence" value="ECO:0007669"/>
    <property type="project" value="UniProtKB-KW"/>
</dbReference>
<reference evidence="12 13" key="1">
    <citation type="journal article" date="2024" name="bioRxiv">
        <title>A reference genome for Trichogramma kaykai: A tiny desert-dwelling parasitoid wasp with competing sex-ratio distorters.</title>
        <authorList>
            <person name="Culotta J."/>
            <person name="Lindsey A.R."/>
        </authorList>
    </citation>
    <scope>NUCLEOTIDE SEQUENCE [LARGE SCALE GENOMIC DNA]</scope>
    <source>
        <strain evidence="12 13">KSX58</strain>
    </source>
</reference>
<comment type="caution">
    <text evidence="12">The sequence shown here is derived from an EMBL/GenBank/DDBJ whole genome shotgun (WGS) entry which is preliminary data.</text>
</comment>
<dbReference type="SUPFAM" id="SSF56672">
    <property type="entry name" value="DNA/RNA polymerases"/>
    <property type="match status" value="1"/>
</dbReference>
<sequence>MEVDSLGNSKYFLLFKDDYSGYVSLFFLKNKSEVKDCFVNYMLRFEKETNEKINILRTDNGLEYINKDLSDILFKHGIKHQRTCPHTPQQNGKAERENRTLVEAARTMLLAKNLAKNLWAEAVNTAAYVLNRTRKTNVNDKTPFELWHGYKNVNNYFKVFGCEAYTYVHKALRKKWDAKSKLGKFVGYDENCKGYKILRLDGKKVEIYRDVIFKNELNSNENSQEMQDCDNFSFYKINFDNNFDNELNNVIEDHANEFAEFNKNFIEIPPENVNDNENVNNIIDDQVVQNDVEQILENENENDRINEIEIENRPRYNLRNRRNIAPPDRGDTVNNFMFDSEEVEDILLAYSGSPNTYNEAILSEFCDEWQIAMKEELSALDKNKTWTLVNVPPGTKVLSNRWVFKIKNDSVTNKNKFRARLVIKGYLQKKDIDYKDIFSPVARYNSIRTFLAISAAHKLKLTQFDVKSAFLNGDLEEEIFMKQPEGFDDKSGKVCRLHKSLYGLKQSARCWNSKFLNCLKDFGLYPSNADPCVFTSDNAQNLLMLIIYVDDGAIACKDNNQILKLLNHIEKYFEITTCKMKTFLGIEIDYLPDQSMLLHQKFYAEKVVERFNLQSANTVSIPIDPNTMCTIFEKEGETHELHVPYKEAIGSLMFLAYITRPDLSFSVGVLSRFAENPSKVHWNAIKRIIKYLKGTLAHGLVYKAKNDCTKIVAFSDADYANDQDSRKSVSGYLIKLDNSLVSWGSRKQTTVALSTTESEFVAACLVVQELIWTKYLLERMMNESLKKPLLRVDNISAIQLIKDQRYHCRTKHIDIKYKFIRDHFNEGLFDLKHISSAYQEADILTKALNRELFEHFKTLLNVKSPQKLKLCNH</sequence>
<evidence type="ECO:0000256" key="10">
    <source>
        <dbReference type="ARBA" id="ARBA00023268"/>
    </source>
</evidence>
<dbReference type="GO" id="GO:0003964">
    <property type="term" value="F:RNA-directed DNA polymerase activity"/>
    <property type="evidence" value="ECO:0007669"/>
    <property type="project" value="UniProtKB-KW"/>
</dbReference>